<protein>
    <submittedName>
        <fullName evidence="3">Uncharacterized protein</fullName>
    </submittedName>
</protein>
<dbReference type="Proteomes" id="UP000245207">
    <property type="component" value="Unassembled WGS sequence"/>
</dbReference>
<evidence type="ECO:0000256" key="2">
    <source>
        <dbReference type="ARBA" id="ARBA00023242"/>
    </source>
</evidence>
<keyword evidence="4" id="KW-1185">Reference proteome</keyword>
<comment type="caution">
    <text evidence="3">The sequence shown here is derived from an EMBL/GenBank/DDBJ whole genome shotgun (WGS) entry which is preliminary data.</text>
</comment>
<name>A0A2U1MN50_ARTAN</name>
<organism evidence="3 4">
    <name type="scientific">Artemisia annua</name>
    <name type="common">Sweet wormwood</name>
    <dbReference type="NCBI Taxonomy" id="35608"/>
    <lineage>
        <taxon>Eukaryota</taxon>
        <taxon>Viridiplantae</taxon>
        <taxon>Streptophyta</taxon>
        <taxon>Embryophyta</taxon>
        <taxon>Tracheophyta</taxon>
        <taxon>Spermatophyta</taxon>
        <taxon>Magnoliopsida</taxon>
        <taxon>eudicotyledons</taxon>
        <taxon>Gunneridae</taxon>
        <taxon>Pentapetalae</taxon>
        <taxon>asterids</taxon>
        <taxon>campanulids</taxon>
        <taxon>Asterales</taxon>
        <taxon>Asteraceae</taxon>
        <taxon>Asteroideae</taxon>
        <taxon>Anthemideae</taxon>
        <taxon>Artemisiinae</taxon>
        <taxon>Artemisia</taxon>
    </lineage>
</organism>
<dbReference type="GO" id="GO:0006950">
    <property type="term" value="P:response to stress"/>
    <property type="evidence" value="ECO:0007669"/>
    <property type="project" value="UniProtKB-ARBA"/>
</dbReference>
<dbReference type="OrthoDB" id="694201at2759"/>
<evidence type="ECO:0000313" key="3">
    <source>
        <dbReference type="EMBL" id="PWA62644.1"/>
    </source>
</evidence>
<comment type="subcellular location">
    <subcellularLocation>
        <location evidence="1">Nucleus</location>
    </subcellularLocation>
</comment>
<dbReference type="PANTHER" id="PTHR33172:SF29">
    <property type="entry name" value="OS06G0559400 PROTEIN"/>
    <property type="match status" value="1"/>
</dbReference>
<dbReference type="AlphaFoldDB" id="A0A2U1MN50"/>
<evidence type="ECO:0000313" key="4">
    <source>
        <dbReference type="Proteomes" id="UP000245207"/>
    </source>
</evidence>
<gene>
    <name evidence="3" type="ORF">CTI12_AA348220</name>
</gene>
<evidence type="ECO:0000256" key="1">
    <source>
        <dbReference type="ARBA" id="ARBA00004123"/>
    </source>
</evidence>
<dbReference type="GO" id="GO:0005634">
    <property type="term" value="C:nucleus"/>
    <property type="evidence" value="ECO:0007669"/>
    <property type="project" value="UniProtKB-SubCell"/>
</dbReference>
<reference evidence="3 4" key="1">
    <citation type="journal article" date="2018" name="Mol. Plant">
        <title>The genome of Artemisia annua provides insight into the evolution of Asteraceae family and artemisinin biosynthesis.</title>
        <authorList>
            <person name="Shen Q."/>
            <person name="Zhang L."/>
            <person name="Liao Z."/>
            <person name="Wang S."/>
            <person name="Yan T."/>
            <person name="Shi P."/>
            <person name="Liu M."/>
            <person name="Fu X."/>
            <person name="Pan Q."/>
            <person name="Wang Y."/>
            <person name="Lv Z."/>
            <person name="Lu X."/>
            <person name="Zhang F."/>
            <person name="Jiang W."/>
            <person name="Ma Y."/>
            <person name="Chen M."/>
            <person name="Hao X."/>
            <person name="Li L."/>
            <person name="Tang Y."/>
            <person name="Lv G."/>
            <person name="Zhou Y."/>
            <person name="Sun X."/>
            <person name="Brodelius P.E."/>
            <person name="Rose J.K.C."/>
            <person name="Tang K."/>
        </authorList>
    </citation>
    <scope>NUCLEOTIDE SEQUENCE [LARGE SCALE GENOMIC DNA]</scope>
    <source>
        <strain evidence="4">cv. Huhao1</strain>
        <tissue evidence="3">Leaf</tissue>
    </source>
</reference>
<dbReference type="EMBL" id="PKPP01004824">
    <property type="protein sequence ID" value="PWA62644.1"/>
    <property type="molecule type" value="Genomic_DNA"/>
</dbReference>
<proteinExistence type="predicted"/>
<accession>A0A2U1MN50</accession>
<dbReference type="InterPro" id="IPR051992">
    <property type="entry name" value="OxStress_Response_Reg"/>
</dbReference>
<dbReference type="STRING" id="35608.A0A2U1MN50"/>
<keyword evidence="2" id="KW-0539">Nucleus</keyword>
<dbReference type="PANTHER" id="PTHR33172">
    <property type="entry name" value="OS08G0516900 PROTEIN"/>
    <property type="match status" value="1"/>
</dbReference>
<sequence>MSGIEQKQMFQEMRFISSGNRQSRRFQYVVPEVKSDVTNEYDSDFVEECSDDSCDSLESLSSSGMVVHYTSYPNSWHNCLSTNTITYNLCRRGLSKYYQGKSESFGSLANLNNIEDLAKKSHKSRRLTKSPLSPKSIITKNKKSSSSYVARSSFLSSLGKMSSLLDIISVQNF</sequence>